<feature type="domain" description="Response regulatory" evidence="4">
    <location>
        <begin position="2"/>
        <end position="118"/>
    </location>
</feature>
<evidence type="ECO:0000256" key="2">
    <source>
        <dbReference type="ARBA" id="ARBA00023125"/>
    </source>
</evidence>
<dbReference type="SMART" id="SM00850">
    <property type="entry name" value="LytTR"/>
    <property type="match status" value="1"/>
</dbReference>
<dbReference type="PROSITE" id="PS50110">
    <property type="entry name" value="RESPONSE_REGULATORY"/>
    <property type="match status" value="1"/>
</dbReference>
<dbReference type="PANTHER" id="PTHR48111">
    <property type="entry name" value="REGULATOR OF RPOS"/>
    <property type="match status" value="1"/>
</dbReference>
<dbReference type="AlphaFoldDB" id="A0AB38YHG2"/>
<dbReference type="EMBL" id="CP101717">
    <property type="protein sequence ID" value="WLD58275.1"/>
    <property type="molecule type" value="Genomic_DNA"/>
</dbReference>
<dbReference type="PROSITE" id="PS50930">
    <property type="entry name" value="HTH_LYTTR"/>
    <property type="match status" value="1"/>
</dbReference>
<protein>
    <submittedName>
        <fullName evidence="6">LytTR family DNA-binding domain-containing protein</fullName>
    </submittedName>
</protein>
<dbReference type="Gene3D" id="2.40.50.1020">
    <property type="entry name" value="LytTr DNA-binding domain"/>
    <property type="match status" value="1"/>
</dbReference>
<keyword evidence="1" id="KW-0902">Two-component regulatory system</keyword>
<dbReference type="InterPro" id="IPR039420">
    <property type="entry name" value="WalR-like"/>
</dbReference>
<dbReference type="GO" id="GO:0006355">
    <property type="term" value="P:regulation of DNA-templated transcription"/>
    <property type="evidence" value="ECO:0007669"/>
    <property type="project" value="TreeGrafter"/>
</dbReference>
<dbReference type="Pfam" id="PF00072">
    <property type="entry name" value="Response_reg"/>
    <property type="match status" value="1"/>
</dbReference>
<evidence type="ECO:0000256" key="1">
    <source>
        <dbReference type="ARBA" id="ARBA00023012"/>
    </source>
</evidence>
<reference evidence="6" key="1">
    <citation type="submission" date="2022-07" db="EMBL/GenBank/DDBJ databases">
        <title>Complete genome sequence of Salinispirillum sp. LH10-3-1 capable of multiple carbohydrate inversion isolated from a soda lake.</title>
        <authorList>
            <person name="Liu J."/>
            <person name="Zhai Y."/>
            <person name="Zhang H."/>
            <person name="Yang H."/>
            <person name="Qu J."/>
            <person name="Li J."/>
        </authorList>
    </citation>
    <scope>NUCLEOTIDE SEQUENCE</scope>
    <source>
        <strain evidence="6">LH 10-3-1</strain>
    </source>
</reference>
<accession>A0AB38YHG2</accession>
<keyword evidence="2 6" id="KW-0238">DNA-binding</keyword>
<evidence type="ECO:0000256" key="3">
    <source>
        <dbReference type="PROSITE-ProRule" id="PRU00169"/>
    </source>
</evidence>
<gene>
    <name evidence="6" type="ORF">NFC81_00435</name>
</gene>
<dbReference type="GO" id="GO:0000976">
    <property type="term" value="F:transcription cis-regulatory region binding"/>
    <property type="evidence" value="ECO:0007669"/>
    <property type="project" value="TreeGrafter"/>
</dbReference>
<evidence type="ECO:0000313" key="6">
    <source>
        <dbReference type="EMBL" id="WLD58275.1"/>
    </source>
</evidence>
<dbReference type="Gene3D" id="3.40.50.2300">
    <property type="match status" value="1"/>
</dbReference>
<dbReference type="GO" id="GO:0032993">
    <property type="term" value="C:protein-DNA complex"/>
    <property type="evidence" value="ECO:0007669"/>
    <property type="project" value="TreeGrafter"/>
</dbReference>
<dbReference type="PANTHER" id="PTHR48111:SF3">
    <property type="entry name" value="TRANSCRIPTIONAL REGULATORY PROTEIN BTSR"/>
    <property type="match status" value="1"/>
</dbReference>
<dbReference type="SUPFAM" id="SSF52172">
    <property type="entry name" value="CheY-like"/>
    <property type="match status" value="1"/>
</dbReference>
<dbReference type="InterPro" id="IPR007492">
    <property type="entry name" value="LytTR_DNA-bd_dom"/>
</dbReference>
<feature type="domain" description="HTH LytTR-type" evidence="5">
    <location>
        <begin position="145"/>
        <end position="237"/>
    </location>
</feature>
<feature type="modified residue" description="4-aspartylphosphate" evidence="3">
    <location>
        <position position="55"/>
    </location>
</feature>
<evidence type="ECO:0000259" key="4">
    <source>
        <dbReference type="PROSITE" id="PS50110"/>
    </source>
</evidence>
<dbReference type="GO" id="GO:0000156">
    <property type="term" value="F:phosphorelay response regulator activity"/>
    <property type="evidence" value="ECO:0007669"/>
    <property type="project" value="TreeGrafter"/>
</dbReference>
<name>A0AB38YHG2_9GAMM</name>
<keyword evidence="3" id="KW-0597">Phosphoprotein</keyword>
<dbReference type="InterPro" id="IPR011006">
    <property type="entry name" value="CheY-like_superfamily"/>
</dbReference>
<proteinExistence type="predicted"/>
<evidence type="ECO:0000259" key="5">
    <source>
        <dbReference type="PROSITE" id="PS50930"/>
    </source>
</evidence>
<dbReference type="SMART" id="SM00448">
    <property type="entry name" value="REC"/>
    <property type="match status" value="1"/>
</dbReference>
<dbReference type="InterPro" id="IPR001789">
    <property type="entry name" value="Sig_transdc_resp-reg_receiver"/>
</dbReference>
<dbReference type="RefSeq" id="WP_304995561.1">
    <property type="nucleotide sequence ID" value="NZ_CP101717.1"/>
</dbReference>
<sequence length="239" mass="27103">MQVLIVDDENLARSRLEQLVRDINPNATVYQAASTLAAQHCIEATQADITLVLLDIEMPGGSGLDWLSVLKERHNPPAVIMTTAYSDYALPAIQQGADGYLLKPIKRVDLEDTLARVRKTHRLHQTPASSASSRICLNADGKGDYLAITDIRYCQAEERWVKVVTEQHEYISDRPLKDWEALVGEQLLRIHRSFLLNPSYMRTLRRLEGHYEVEIDQAVRLPVSRRHAQAVKTRLRGTN</sequence>
<dbReference type="Pfam" id="PF04397">
    <property type="entry name" value="LytTR"/>
    <property type="match status" value="1"/>
</dbReference>
<dbReference type="GO" id="GO:0005829">
    <property type="term" value="C:cytosol"/>
    <property type="evidence" value="ECO:0007669"/>
    <property type="project" value="TreeGrafter"/>
</dbReference>
<organism evidence="6">
    <name type="scientific">Salinispirillum sp. LH 10-3-1</name>
    <dbReference type="NCBI Taxonomy" id="2952525"/>
    <lineage>
        <taxon>Bacteria</taxon>
        <taxon>Pseudomonadati</taxon>
        <taxon>Pseudomonadota</taxon>
        <taxon>Gammaproteobacteria</taxon>
        <taxon>Oceanospirillales</taxon>
        <taxon>Saccharospirillaceae</taxon>
        <taxon>Salinispirillum</taxon>
    </lineage>
</organism>